<evidence type="ECO:0000313" key="3">
    <source>
        <dbReference type="Proteomes" id="UP001333996"/>
    </source>
</evidence>
<keyword evidence="3" id="KW-1185">Reference proteome</keyword>
<proteinExistence type="predicted"/>
<evidence type="ECO:0000313" key="2">
    <source>
        <dbReference type="EMBL" id="MED7828601.1"/>
    </source>
</evidence>
<feature type="region of interest" description="Disordered" evidence="1">
    <location>
        <begin position="1"/>
        <end position="27"/>
    </location>
</feature>
<gene>
    <name evidence="2" type="ORF">VXC91_43900</name>
</gene>
<evidence type="ECO:0000256" key="1">
    <source>
        <dbReference type="SAM" id="MobiDB-lite"/>
    </source>
</evidence>
<organism evidence="2 3">
    <name type="scientific">Streptomyces chiangmaiensis</name>
    <dbReference type="NCBI Taxonomy" id="766497"/>
    <lineage>
        <taxon>Bacteria</taxon>
        <taxon>Bacillati</taxon>
        <taxon>Actinomycetota</taxon>
        <taxon>Actinomycetes</taxon>
        <taxon>Kitasatosporales</taxon>
        <taxon>Streptomycetaceae</taxon>
        <taxon>Streptomyces</taxon>
    </lineage>
</organism>
<dbReference type="EMBL" id="JAYWVC010000433">
    <property type="protein sequence ID" value="MED7828601.1"/>
    <property type="molecule type" value="Genomic_DNA"/>
</dbReference>
<dbReference type="Proteomes" id="UP001333996">
    <property type="component" value="Unassembled WGS sequence"/>
</dbReference>
<reference evidence="2" key="1">
    <citation type="submission" date="2024-01" db="EMBL/GenBank/DDBJ databases">
        <title>First draft genome sequence data of TA4-1, the type strain of Gram-positive actinobacterium Streptomyces chiangmaiensis.</title>
        <authorList>
            <person name="Yasawong M."/>
            <person name="Nantapong N."/>
        </authorList>
    </citation>
    <scope>NUCLEOTIDE SEQUENCE</scope>
    <source>
        <strain evidence="2">TA4-1</strain>
    </source>
</reference>
<sequence length="68" mass="7202">MAQSTPETGNGPAGTGREVTVSAPAAAGTETVSNAIVRLTRLHRMVAGQLLRRIGLHPGQELVMMHLW</sequence>
<protein>
    <submittedName>
        <fullName evidence="2">MarR family transcriptional regulator</fullName>
    </submittedName>
</protein>
<feature type="non-terminal residue" evidence="2">
    <location>
        <position position="68"/>
    </location>
</feature>
<name>A0ABU7FXB4_9ACTN</name>
<accession>A0ABU7FXB4</accession>
<comment type="caution">
    <text evidence="2">The sequence shown here is derived from an EMBL/GenBank/DDBJ whole genome shotgun (WGS) entry which is preliminary data.</text>
</comment>